<evidence type="ECO:0000256" key="1">
    <source>
        <dbReference type="SAM" id="Phobius"/>
    </source>
</evidence>
<keyword evidence="3" id="KW-0808">Transferase</keyword>
<comment type="caution">
    <text evidence="3">The sequence shown here is derived from an EMBL/GenBank/DDBJ whole genome shotgun (WGS) entry which is preliminary data.</text>
</comment>
<organism evidence="3 4">
    <name type="scientific">Sulfobacillus benefaciens</name>
    <dbReference type="NCBI Taxonomy" id="453960"/>
    <lineage>
        <taxon>Bacteria</taxon>
        <taxon>Bacillati</taxon>
        <taxon>Bacillota</taxon>
        <taxon>Clostridia</taxon>
        <taxon>Eubacteriales</taxon>
        <taxon>Clostridiales Family XVII. Incertae Sedis</taxon>
        <taxon>Sulfobacillus</taxon>
    </lineage>
</organism>
<protein>
    <submittedName>
        <fullName evidence="3">Glycosyltransferase family 2 protein</fullName>
    </submittedName>
</protein>
<dbReference type="SUPFAM" id="SSF53448">
    <property type="entry name" value="Nucleotide-diphospho-sugar transferases"/>
    <property type="match status" value="1"/>
</dbReference>
<sequence length="343" mass="38538">MRVMFAMRVVFMVFTVLTLGLMGFSGNWRSRWQWVLVVVFGALAIEAGPVSHFVSVNNLHLVDGMILFLFIVAGTLYSALKAANVKAGKTLNIINQLVDQQALADFNREYPGAVMQPVTVVIPAYYEVENIGRVLDSIPRVVDDTPVTVLVVVDGSPDGTDRVVREHGDFVSYISVNRGQGAALRVGYRLAIDHGAQYIVTLDADGQYDPSEMYGLVKPVLRDEADYVQGSRRMGRYVTDDVIRVMGVYWFNWLIGLLLRQRITDSSNGFRAIKAGVLKNLALSEDQYHAAELLILAVRKRYRVIERPASMYPRNSGETKKGHNLLYAYHYARVIFKSWLRAI</sequence>
<evidence type="ECO:0000259" key="2">
    <source>
        <dbReference type="Pfam" id="PF00535"/>
    </source>
</evidence>
<evidence type="ECO:0000313" key="4">
    <source>
        <dbReference type="Proteomes" id="UP000242699"/>
    </source>
</evidence>
<reference evidence="3 4" key="1">
    <citation type="journal article" date="2014" name="BMC Genomics">
        <title>Comparison of environmental and isolate Sulfobacillus genomes reveals diverse carbon, sulfur, nitrogen, and hydrogen metabolisms.</title>
        <authorList>
            <person name="Justice N.B."/>
            <person name="Norman A."/>
            <person name="Brown C.T."/>
            <person name="Singh A."/>
            <person name="Thomas B.C."/>
            <person name="Banfield J.F."/>
        </authorList>
    </citation>
    <scope>NUCLEOTIDE SEQUENCE [LARGE SCALE GENOMIC DNA]</scope>
    <source>
        <strain evidence="3">AMDSBA1</strain>
    </source>
</reference>
<dbReference type="PANTHER" id="PTHR48090:SF7">
    <property type="entry name" value="RFBJ PROTEIN"/>
    <property type="match status" value="1"/>
</dbReference>
<feature type="transmembrane region" description="Helical" evidence="1">
    <location>
        <begin position="32"/>
        <end position="54"/>
    </location>
</feature>
<dbReference type="Pfam" id="PF00535">
    <property type="entry name" value="Glycos_transf_2"/>
    <property type="match status" value="1"/>
</dbReference>
<dbReference type="InterPro" id="IPR001173">
    <property type="entry name" value="Glyco_trans_2-like"/>
</dbReference>
<feature type="transmembrane region" description="Helical" evidence="1">
    <location>
        <begin position="60"/>
        <end position="80"/>
    </location>
</feature>
<gene>
    <name evidence="3" type="ORF">C7B43_10390</name>
</gene>
<dbReference type="AlphaFoldDB" id="A0A2T2X0W4"/>
<dbReference type="EMBL" id="PXYT01000021">
    <property type="protein sequence ID" value="PSR28125.1"/>
    <property type="molecule type" value="Genomic_DNA"/>
</dbReference>
<feature type="transmembrane region" description="Helical" evidence="1">
    <location>
        <begin position="242"/>
        <end position="259"/>
    </location>
</feature>
<name>A0A2T2X0W4_9FIRM</name>
<dbReference type="Proteomes" id="UP000242699">
    <property type="component" value="Unassembled WGS sequence"/>
</dbReference>
<accession>A0A2T2X0W4</accession>
<keyword evidence="1" id="KW-0812">Transmembrane</keyword>
<dbReference type="PANTHER" id="PTHR48090">
    <property type="entry name" value="UNDECAPRENYL-PHOSPHATE 4-DEOXY-4-FORMAMIDO-L-ARABINOSE TRANSFERASE-RELATED"/>
    <property type="match status" value="1"/>
</dbReference>
<dbReference type="GO" id="GO:0016740">
    <property type="term" value="F:transferase activity"/>
    <property type="evidence" value="ECO:0007669"/>
    <property type="project" value="UniProtKB-KW"/>
</dbReference>
<feature type="domain" description="Glycosyltransferase 2-like" evidence="2">
    <location>
        <begin position="119"/>
        <end position="272"/>
    </location>
</feature>
<dbReference type="CDD" id="cd04179">
    <property type="entry name" value="DPM_DPG-synthase_like"/>
    <property type="match status" value="1"/>
</dbReference>
<keyword evidence="1" id="KW-1133">Transmembrane helix</keyword>
<keyword evidence="1" id="KW-0472">Membrane</keyword>
<dbReference type="InterPro" id="IPR050256">
    <property type="entry name" value="Glycosyltransferase_2"/>
</dbReference>
<proteinExistence type="predicted"/>
<feature type="transmembrane region" description="Helical" evidence="1">
    <location>
        <begin position="6"/>
        <end position="25"/>
    </location>
</feature>
<dbReference type="Gene3D" id="3.90.550.10">
    <property type="entry name" value="Spore Coat Polysaccharide Biosynthesis Protein SpsA, Chain A"/>
    <property type="match status" value="1"/>
</dbReference>
<dbReference type="InterPro" id="IPR029044">
    <property type="entry name" value="Nucleotide-diphossugar_trans"/>
</dbReference>
<evidence type="ECO:0000313" key="3">
    <source>
        <dbReference type="EMBL" id="PSR28125.1"/>
    </source>
</evidence>